<dbReference type="EMBL" id="LGTZ01001196">
    <property type="protein sequence ID" value="OJD22027.1"/>
    <property type="molecule type" value="Genomic_DNA"/>
</dbReference>
<protein>
    <submittedName>
        <fullName evidence="2">Uncharacterized protein</fullName>
    </submittedName>
</protein>
<comment type="caution">
    <text evidence="2">The sequence shown here is derived from an EMBL/GenBank/DDBJ whole genome shotgun (WGS) entry which is preliminary data.</text>
</comment>
<proteinExistence type="predicted"/>
<feature type="region of interest" description="Disordered" evidence="1">
    <location>
        <begin position="96"/>
        <end position="127"/>
    </location>
</feature>
<organism evidence="2 3">
    <name type="scientific">Blastomyces percursus</name>
    <dbReference type="NCBI Taxonomy" id="1658174"/>
    <lineage>
        <taxon>Eukaryota</taxon>
        <taxon>Fungi</taxon>
        <taxon>Dikarya</taxon>
        <taxon>Ascomycota</taxon>
        <taxon>Pezizomycotina</taxon>
        <taxon>Eurotiomycetes</taxon>
        <taxon>Eurotiomycetidae</taxon>
        <taxon>Onygenales</taxon>
        <taxon>Ajellomycetaceae</taxon>
        <taxon>Blastomyces</taxon>
    </lineage>
</organism>
<evidence type="ECO:0000256" key="1">
    <source>
        <dbReference type="SAM" id="MobiDB-lite"/>
    </source>
</evidence>
<dbReference type="Proteomes" id="UP000242791">
    <property type="component" value="Unassembled WGS sequence"/>
</dbReference>
<keyword evidence="3" id="KW-1185">Reference proteome</keyword>
<gene>
    <name evidence="2" type="ORF">ACJ73_06630</name>
</gene>
<dbReference type="OrthoDB" id="3531694at2759"/>
<feature type="compositionally biased region" description="Polar residues" evidence="1">
    <location>
        <begin position="103"/>
        <end position="116"/>
    </location>
</feature>
<feature type="compositionally biased region" description="Basic and acidic residues" evidence="1">
    <location>
        <begin position="118"/>
        <end position="127"/>
    </location>
</feature>
<evidence type="ECO:0000313" key="3">
    <source>
        <dbReference type="Proteomes" id="UP000242791"/>
    </source>
</evidence>
<sequence length="127" mass="13399">MFRPTAALGMRYAGIGLDKLMADAGAGFGNTVEAASKAIEKRLPIAAEAKIQGTRPHHSSRDPADTKEVITVSYHDDNGTRLLSIHAHNDGTWNEFLSRAGRSKSQSQSGAETTASGERGEDGSSTA</sequence>
<reference evidence="2 3" key="1">
    <citation type="submission" date="2015-08" db="EMBL/GenBank/DDBJ databases">
        <title>Emmonsia species relationships and genome sequence.</title>
        <authorList>
            <person name="Cuomo C.A."/>
            <person name="Schwartz I.S."/>
            <person name="Kenyon C."/>
            <person name="De Hoog G.S."/>
            <person name="Govender N.P."/>
            <person name="Botha A."/>
            <person name="Moreno L."/>
            <person name="De Vries M."/>
            <person name="Munoz J.F."/>
            <person name="Stielow J.B."/>
        </authorList>
    </citation>
    <scope>NUCLEOTIDE SEQUENCE [LARGE SCALE GENOMIC DNA]</scope>
    <source>
        <strain evidence="2 3">EI222</strain>
    </source>
</reference>
<dbReference type="AlphaFoldDB" id="A0A1J9QPB1"/>
<dbReference type="VEuPathDB" id="FungiDB:ACJ73_06630"/>
<name>A0A1J9QPB1_9EURO</name>
<accession>A0A1J9QPB1</accession>
<evidence type="ECO:0000313" key="2">
    <source>
        <dbReference type="EMBL" id="OJD22027.1"/>
    </source>
</evidence>